<dbReference type="InterPro" id="IPR055357">
    <property type="entry name" value="LRR_At1g61320_AtMIF1"/>
</dbReference>
<dbReference type="Gene3D" id="3.80.10.10">
    <property type="entry name" value="Ribonuclease Inhibitor"/>
    <property type="match status" value="1"/>
</dbReference>
<feature type="compositionally biased region" description="Polar residues" evidence="1">
    <location>
        <begin position="416"/>
        <end position="429"/>
    </location>
</feature>
<dbReference type="Pfam" id="PF23622">
    <property type="entry name" value="LRR_At1g61320_AtMIF1"/>
    <property type="match status" value="1"/>
</dbReference>
<keyword evidence="4" id="KW-1185">Reference proteome</keyword>
<dbReference type="SMART" id="SM00579">
    <property type="entry name" value="FBD"/>
    <property type="match status" value="1"/>
</dbReference>
<feature type="region of interest" description="Disordered" evidence="1">
    <location>
        <begin position="416"/>
        <end position="446"/>
    </location>
</feature>
<dbReference type="Gene3D" id="1.20.1280.50">
    <property type="match status" value="1"/>
</dbReference>
<sequence length="446" mass="51451">MDKISELPDELLLKILSIVPTKVAVSTSILSKRWRFLWMWLPELEYSDSQGKSLLALRDFINKSLPLHRSPVIERLCLDLWEESHDSKVNPEDIKLWVETAVSRHVRELEVSYLSESNANMFPSGFFTCESLVVLKLRYMTLMDVPSTGCCCLPSLKTLQLESLTYVGVDSLQNLLSMCHVLEDLEVRFIQDEYPQMFTVIFPLLRRLTLSLPDCEWDLDEYEIDTPFLEYLKLEDWNESLWLFKKNMPSLREAYVHVESYALKSVVRSITSVKRLTVCSEVEEDQDVYGFVFDQLEHLELCVCKDDSLNLLVQFLKDSSNLRALDISILDCHGDKKTDDKFAWYKLSCVPECVLPSLQVFNWSRYIGRPRDRDIAFYVLRNAPNLRTATFRFEQGVPNPKTLKMELTLFPPASSTSHLEQARGSNATTDKLPKLAEPSGGDKEMS</sequence>
<evidence type="ECO:0000259" key="2">
    <source>
        <dbReference type="PROSITE" id="PS50181"/>
    </source>
</evidence>
<name>A0ABQ7LMW7_BRACM</name>
<dbReference type="InterPro" id="IPR032675">
    <property type="entry name" value="LRR_dom_sf"/>
</dbReference>
<dbReference type="SUPFAM" id="SSF52047">
    <property type="entry name" value="RNI-like"/>
    <property type="match status" value="1"/>
</dbReference>
<organism evidence="3 4">
    <name type="scientific">Brassica rapa subsp. trilocularis</name>
    <dbReference type="NCBI Taxonomy" id="1813537"/>
    <lineage>
        <taxon>Eukaryota</taxon>
        <taxon>Viridiplantae</taxon>
        <taxon>Streptophyta</taxon>
        <taxon>Embryophyta</taxon>
        <taxon>Tracheophyta</taxon>
        <taxon>Spermatophyta</taxon>
        <taxon>Magnoliopsida</taxon>
        <taxon>eudicotyledons</taxon>
        <taxon>Gunneridae</taxon>
        <taxon>Pentapetalae</taxon>
        <taxon>rosids</taxon>
        <taxon>malvids</taxon>
        <taxon>Brassicales</taxon>
        <taxon>Brassicaceae</taxon>
        <taxon>Brassiceae</taxon>
        <taxon>Brassica</taxon>
    </lineage>
</organism>
<dbReference type="InterPro" id="IPR001810">
    <property type="entry name" value="F-box_dom"/>
</dbReference>
<dbReference type="SUPFAM" id="SSF81383">
    <property type="entry name" value="F-box domain"/>
    <property type="match status" value="1"/>
</dbReference>
<evidence type="ECO:0000313" key="4">
    <source>
        <dbReference type="Proteomes" id="UP000823674"/>
    </source>
</evidence>
<gene>
    <name evidence="3" type="primary">A08p003100.1_BraROA</name>
    <name evidence="3" type="ORF">IGI04_029459</name>
</gene>
<accession>A0ABQ7LMW7</accession>
<proteinExistence type="predicted"/>
<dbReference type="InterPro" id="IPR036047">
    <property type="entry name" value="F-box-like_dom_sf"/>
</dbReference>
<dbReference type="PANTHER" id="PTHR31900">
    <property type="entry name" value="F-BOX/RNI SUPERFAMILY PROTEIN-RELATED"/>
    <property type="match status" value="1"/>
</dbReference>
<dbReference type="PROSITE" id="PS50181">
    <property type="entry name" value="FBOX"/>
    <property type="match status" value="1"/>
</dbReference>
<dbReference type="PANTHER" id="PTHR31900:SF28">
    <property type="entry name" value="FBD DOMAIN-CONTAINING PROTEIN"/>
    <property type="match status" value="1"/>
</dbReference>
<reference evidence="3 4" key="1">
    <citation type="submission" date="2021-03" db="EMBL/GenBank/DDBJ databases">
        <authorList>
            <person name="King G.J."/>
            <person name="Bancroft I."/>
            <person name="Baten A."/>
            <person name="Bloomfield J."/>
            <person name="Borpatragohain P."/>
            <person name="He Z."/>
            <person name="Irish N."/>
            <person name="Irwin J."/>
            <person name="Liu K."/>
            <person name="Mauleon R.P."/>
            <person name="Moore J."/>
            <person name="Morris R."/>
            <person name="Ostergaard L."/>
            <person name="Wang B."/>
            <person name="Wells R."/>
        </authorList>
    </citation>
    <scope>NUCLEOTIDE SEQUENCE [LARGE SCALE GENOMIC DNA]</scope>
    <source>
        <strain evidence="3">R-o-18</strain>
        <tissue evidence="3">Leaf</tissue>
    </source>
</reference>
<dbReference type="EMBL" id="JADBGQ010000007">
    <property type="protein sequence ID" value="KAG5387918.1"/>
    <property type="molecule type" value="Genomic_DNA"/>
</dbReference>
<dbReference type="Pfam" id="PF08387">
    <property type="entry name" value="FBD"/>
    <property type="match status" value="1"/>
</dbReference>
<dbReference type="InterPro" id="IPR006566">
    <property type="entry name" value="FBD"/>
</dbReference>
<protein>
    <recommendedName>
        <fullName evidence="2">F-box domain-containing protein</fullName>
    </recommendedName>
</protein>
<evidence type="ECO:0000313" key="3">
    <source>
        <dbReference type="EMBL" id="KAG5387918.1"/>
    </source>
</evidence>
<dbReference type="InterPro" id="IPR053781">
    <property type="entry name" value="F-box_AtFBL13-like"/>
</dbReference>
<evidence type="ECO:0000256" key="1">
    <source>
        <dbReference type="SAM" id="MobiDB-lite"/>
    </source>
</evidence>
<dbReference type="Proteomes" id="UP000823674">
    <property type="component" value="Chromosome A08"/>
</dbReference>
<feature type="domain" description="F-box" evidence="2">
    <location>
        <begin position="1"/>
        <end position="37"/>
    </location>
</feature>
<comment type="caution">
    <text evidence="3">The sequence shown here is derived from an EMBL/GenBank/DDBJ whole genome shotgun (WGS) entry which is preliminary data.</text>
</comment>
<dbReference type="InterPro" id="IPR050232">
    <property type="entry name" value="FBL13/AtMIF1-like"/>
</dbReference>
<dbReference type="CDD" id="cd22160">
    <property type="entry name" value="F-box_AtFBL13-like"/>
    <property type="match status" value="1"/>
</dbReference>
<dbReference type="Pfam" id="PF00646">
    <property type="entry name" value="F-box"/>
    <property type="match status" value="1"/>
</dbReference>